<sequence length="91" mass="9944">MTCELFSLAVKVRCISNCPSQRTLCGKHCHRGCRKGVGGVTVVGVVPPHLQRQGLPVRGLLGSIWKNSAKNDPWLVLQRESVTSPHVDLTE</sequence>
<dbReference type="Proteomes" id="UP001497482">
    <property type="component" value="Chromosome 1"/>
</dbReference>
<dbReference type="EMBL" id="OZ035823">
    <property type="protein sequence ID" value="CAL1568149.1"/>
    <property type="molecule type" value="Genomic_DNA"/>
</dbReference>
<keyword evidence="2" id="KW-1185">Reference proteome</keyword>
<protein>
    <submittedName>
        <fullName evidence="1">Uncharacterized protein</fullName>
    </submittedName>
</protein>
<gene>
    <name evidence="1" type="ORF">KC01_LOCUS823</name>
</gene>
<organism evidence="1 2">
    <name type="scientific">Knipowitschia caucasica</name>
    <name type="common">Caucasian dwarf goby</name>
    <name type="synonym">Pomatoschistus caucasicus</name>
    <dbReference type="NCBI Taxonomy" id="637954"/>
    <lineage>
        <taxon>Eukaryota</taxon>
        <taxon>Metazoa</taxon>
        <taxon>Chordata</taxon>
        <taxon>Craniata</taxon>
        <taxon>Vertebrata</taxon>
        <taxon>Euteleostomi</taxon>
        <taxon>Actinopterygii</taxon>
        <taxon>Neopterygii</taxon>
        <taxon>Teleostei</taxon>
        <taxon>Neoteleostei</taxon>
        <taxon>Acanthomorphata</taxon>
        <taxon>Gobiaria</taxon>
        <taxon>Gobiiformes</taxon>
        <taxon>Gobioidei</taxon>
        <taxon>Gobiidae</taxon>
        <taxon>Gobiinae</taxon>
        <taxon>Knipowitschia</taxon>
    </lineage>
</organism>
<reference evidence="1 2" key="1">
    <citation type="submission" date="2024-04" db="EMBL/GenBank/DDBJ databases">
        <authorList>
            <person name="Waldvogel A.-M."/>
            <person name="Schoenle A."/>
        </authorList>
    </citation>
    <scope>NUCLEOTIDE SEQUENCE [LARGE SCALE GENOMIC DNA]</scope>
</reference>
<evidence type="ECO:0000313" key="2">
    <source>
        <dbReference type="Proteomes" id="UP001497482"/>
    </source>
</evidence>
<accession>A0AAV2IYJ7</accession>
<dbReference type="AlphaFoldDB" id="A0AAV2IYJ7"/>
<proteinExistence type="predicted"/>
<name>A0AAV2IYJ7_KNICA</name>
<evidence type="ECO:0000313" key="1">
    <source>
        <dbReference type="EMBL" id="CAL1568149.1"/>
    </source>
</evidence>